<evidence type="ECO:0000256" key="1">
    <source>
        <dbReference type="SAM" id="MobiDB-lite"/>
    </source>
</evidence>
<sequence length="88" mass="9731">MTFISKLGICTRTNEILCACKQGNIVNFTPGHFIIHPKSCIYIHLRLCCLISYSHAVQCTCYLPSNPSGSQHEKISLQRSTAGRTSGM</sequence>
<proteinExistence type="predicted"/>
<organism evidence="2 3">
    <name type="scientific">Hebeloma cylindrosporum</name>
    <dbReference type="NCBI Taxonomy" id="76867"/>
    <lineage>
        <taxon>Eukaryota</taxon>
        <taxon>Fungi</taxon>
        <taxon>Dikarya</taxon>
        <taxon>Basidiomycota</taxon>
        <taxon>Agaricomycotina</taxon>
        <taxon>Agaricomycetes</taxon>
        <taxon>Agaricomycetidae</taxon>
        <taxon>Agaricales</taxon>
        <taxon>Agaricineae</taxon>
        <taxon>Hymenogastraceae</taxon>
        <taxon>Hebeloma</taxon>
    </lineage>
</organism>
<dbReference type="AlphaFoldDB" id="A0A0C3C7S3"/>
<feature type="compositionally biased region" description="Polar residues" evidence="1">
    <location>
        <begin position="77"/>
        <end position="88"/>
    </location>
</feature>
<reference evidence="2 3" key="1">
    <citation type="submission" date="2014-04" db="EMBL/GenBank/DDBJ databases">
        <authorList>
            <consortium name="DOE Joint Genome Institute"/>
            <person name="Kuo A."/>
            <person name="Gay G."/>
            <person name="Dore J."/>
            <person name="Kohler A."/>
            <person name="Nagy L.G."/>
            <person name="Floudas D."/>
            <person name="Copeland A."/>
            <person name="Barry K.W."/>
            <person name="Cichocki N."/>
            <person name="Veneault-Fourrey C."/>
            <person name="LaButti K."/>
            <person name="Lindquist E.A."/>
            <person name="Lipzen A."/>
            <person name="Lundell T."/>
            <person name="Morin E."/>
            <person name="Murat C."/>
            <person name="Sun H."/>
            <person name="Tunlid A."/>
            <person name="Henrissat B."/>
            <person name="Grigoriev I.V."/>
            <person name="Hibbett D.S."/>
            <person name="Martin F."/>
            <person name="Nordberg H.P."/>
            <person name="Cantor M.N."/>
            <person name="Hua S.X."/>
        </authorList>
    </citation>
    <scope>NUCLEOTIDE SEQUENCE [LARGE SCALE GENOMIC DNA]</scope>
    <source>
        <strain evidence="3">h7</strain>
    </source>
</reference>
<evidence type="ECO:0000313" key="3">
    <source>
        <dbReference type="Proteomes" id="UP000053424"/>
    </source>
</evidence>
<keyword evidence="3" id="KW-1185">Reference proteome</keyword>
<dbReference type="Proteomes" id="UP000053424">
    <property type="component" value="Unassembled WGS sequence"/>
</dbReference>
<gene>
    <name evidence="2" type="ORF">M413DRAFT_175640</name>
</gene>
<dbReference type="HOGENOM" id="CLU_2469337_0_0_1"/>
<dbReference type="EMBL" id="KN831783">
    <property type="protein sequence ID" value="KIM40269.1"/>
    <property type="molecule type" value="Genomic_DNA"/>
</dbReference>
<accession>A0A0C3C7S3</accession>
<evidence type="ECO:0000313" key="2">
    <source>
        <dbReference type="EMBL" id="KIM40269.1"/>
    </source>
</evidence>
<protein>
    <submittedName>
        <fullName evidence="2">Uncharacterized protein</fullName>
    </submittedName>
</protein>
<feature type="region of interest" description="Disordered" evidence="1">
    <location>
        <begin position="65"/>
        <end position="88"/>
    </location>
</feature>
<reference evidence="3" key="2">
    <citation type="submission" date="2015-01" db="EMBL/GenBank/DDBJ databases">
        <title>Evolutionary Origins and Diversification of the Mycorrhizal Mutualists.</title>
        <authorList>
            <consortium name="DOE Joint Genome Institute"/>
            <consortium name="Mycorrhizal Genomics Consortium"/>
            <person name="Kohler A."/>
            <person name="Kuo A."/>
            <person name="Nagy L.G."/>
            <person name="Floudas D."/>
            <person name="Copeland A."/>
            <person name="Barry K.W."/>
            <person name="Cichocki N."/>
            <person name="Veneault-Fourrey C."/>
            <person name="LaButti K."/>
            <person name="Lindquist E.A."/>
            <person name="Lipzen A."/>
            <person name="Lundell T."/>
            <person name="Morin E."/>
            <person name="Murat C."/>
            <person name="Riley R."/>
            <person name="Ohm R."/>
            <person name="Sun H."/>
            <person name="Tunlid A."/>
            <person name="Henrissat B."/>
            <person name="Grigoriev I.V."/>
            <person name="Hibbett D.S."/>
            <person name="Martin F."/>
        </authorList>
    </citation>
    <scope>NUCLEOTIDE SEQUENCE [LARGE SCALE GENOMIC DNA]</scope>
    <source>
        <strain evidence="3">h7</strain>
    </source>
</reference>
<name>A0A0C3C7S3_HEBCY</name>